<evidence type="ECO:0000313" key="4">
    <source>
        <dbReference type="EMBL" id="SVC63498.1"/>
    </source>
</evidence>
<keyword evidence="2" id="KW-0540">Nuclease</keyword>
<proteinExistence type="inferred from homology"/>
<dbReference type="GO" id="GO:0006308">
    <property type="term" value="P:DNA catabolic process"/>
    <property type="evidence" value="ECO:0007669"/>
    <property type="project" value="InterPro"/>
</dbReference>
<dbReference type="EMBL" id="UINC01102126">
    <property type="protein sequence ID" value="SVC63498.1"/>
    <property type="molecule type" value="Genomic_DNA"/>
</dbReference>
<dbReference type="SUPFAM" id="SSF116842">
    <property type="entry name" value="XseB-like"/>
    <property type="match status" value="1"/>
</dbReference>
<evidence type="ECO:0000256" key="2">
    <source>
        <dbReference type="ARBA" id="ARBA00022722"/>
    </source>
</evidence>
<dbReference type="AlphaFoldDB" id="A0A382NSN7"/>
<dbReference type="Pfam" id="PF02609">
    <property type="entry name" value="Exonuc_VII_S"/>
    <property type="match status" value="1"/>
</dbReference>
<evidence type="ECO:0000256" key="3">
    <source>
        <dbReference type="ARBA" id="ARBA00022801"/>
    </source>
</evidence>
<organism evidence="4">
    <name type="scientific">marine metagenome</name>
    <dbReference type="NCBI Taxonomy" id="408172"/>
    <lineage>
        <taxon>unclassified sequences</taxon>
        <taxon>metagenomes</taxon>
        <taxon>ecological metagenomes</taxon>
    </lineage>
</organism>
<gene>
    <name evidence="4" type="ORF">METZ01_LOCUS316352</name>
</gene>
<dbReference type="GO" id="GO:0009318">
    <property type="term" value="C:exodeoxyribonuclease VII complex"/>
    <property type="evidence" value="ECO:0007669"/>
    <property type="project" value="InterPro"/>
</dbReference>
<feature type="non-terminal residue" evidence="4">
    <location>
        <position position="80"/>
    </location>
</feature>
<sequence length="80" mass="9227">MSETMVDENQEKTFEQAMKRLEEIVERMENGDLSLDDSLSLFEEGIGLARTCSNRLNDVEGRIQKLVRIEDGKFILEEFG</sequence>
<dbReference type="NCBIfam" id="TIGR01280">
    <property type="entry name" value="xseB"/>
    <property type="match status" value="1"/>
</dbReference>
<accession>A0A382NSN7</accession>
<name>A0A382NSN7_9ZZZZ</name>
<dbReference type="InterPro" id="IPR037004">
    <property type="entry name" value="Exonuc_VII_ssu_sf"/>
</dbReference>
<dbReference type="InterPro" id="IPR003761">
    <property type="entry name" value="Exonuc_VII_S"/>
</dbReference>
<dbReference type="PANTHER" id="PTHR34137:SF1">
    <property type="entry name" value="EXODEOXYRIBONUCLEASE 7 SMALL SUBUNIT"/>
    <property type="match status" value="1"/>
</dbReference>
<evidence type="ECO:0000256" key="1">
    <source>
        <dbReference type="ARBA" id="ARBA00022490"/>
    </source>
</evidence>
<keyword evidence="1" id="KW-0963">Cytoplasm</keyword>
<protein>
    <submittedName>
        <fullName evidence="4">Uncharacterized protein</fullName>
    </submittedName>
</protein>
<dbReference type="PANTHER" id="PTHR34137">
    <property type="entry name" value="EXODEOXYRIBONUCLEASE 7 SMALL SUBUNIT"/>
    <property type="match status" value="1"/>
</dbReference>
<dbReference type="Gene3D" id="1.10.287.1040">
    <property type="entry name" value="Exonuclease VII, small subunit"/>
    <property type="match status" value="1"/>
</dbReference>
<dbReference type="GO" id="GO:0005829">
    <property type="term" value="C:cytosol"/>
    <property type="evidence" value="ECO:0007669"/>
    <property type="project" value="TreeGrafter"/>
</dbReference>
<dbReference type="NCBIfam" id="NF002140">
    <property type="entry name" value="PRK00977.1-4"/>
    <property type="match status" value="1"/>
</dbReference>
<dbReference type="GO" id="GO:0008855">
    <property type="term" value="F:exodeoxyribonuclease VII activity"/>
    <property type="evidence" value="ECO:0007669"/>
    <property type="project" value="InterPro"/>
</dbReference>
<dbReference type="HAMAP" id="MF_00337">
    <property type="entry name" value="Exonuc_7_S"/>
    <property type="match status" value="1"/>
</dbReference>
<keyword evidence="3" id="KW-0378">Hydrolase</keyword>
<dbReference type="PIRSF" id="PIRSF006488">
    <property type="entry name" value="Exonuc_VII_S"/>
    <property type="match status" value="1"/>
</dbReference>
<reference evidence="4" key="1">
    <citation type="submission" date="2018-05" db="EMBL/GenBank/DDBJ databases">
        <authorList>
            <person name="Lanie J.A."/>
            <person name="Ng W.-L."/>
            <person name="Kazmierczak K.M."/>
            <person name="Andrzejewski T.M."/>
            <person name="Davidsen T.M."/>
            <person name="Wayne K.J."/>
            <person name="Tettelin H."/>
            <person name="Glass J.I."/>
            <person name="Rusch D."/>
            <person name="Podicherti R."/>
            <person name="Tsui H.-C.T."/>
            <person name="Winkler M.E."/>
        </authorList>
    </citation>
    <scope>NUCLEOTIDE SEQUENCE</scope>
</reference>